<dbReference type="GO" id="GO:0005634">
    <property type="term" value="C:nucleus"/>
    <property type="evidence" value="ECO:0007669"/>
    <property type="project" value="UniProtKB-SubCell"/>
</dbReference>
<feature type="domain" description="Josephin" evidence="14">
    <location>
        <begin position="8"/>
        <end position="210"/>
    </location>
</feature>
<feature type="active site" description="Nucleophile" evidence="11">
    <location>
        <position position="23"/>
    </location>
</feature>
<dbReference type="AlphaFoldDB" id="A0A8H5D8H2"/>
<comment type="subcellular location">
    <subcellularLocation>
        <location evidence="2">Nucleus</location>
    </subcellularLocation>
</comment>
<dbReference type="EC" id="3.4.19.12" evidence="3"/>
<dbReference type="Gene3D" id="3.90.70.40">
    <property type="match status" value="1"/>
</dbReference>
<feature type="compositionally biased region" description="Basic and acidic residues" evidence="13">
    <location>
        <begin position="383"/>
        <end position="422"/>
    </location>
</feature>
<comment type="caution">
    <text evidence="15">The sequence shown here is derived from an EMBL/GenBank/DDBJ whole genome shotgun (WGS) entry which is preliminary data.</text>
</comment>
<accession>A0A8H5D8H2</accession>
<feature type="compositionally biased region" description="Polar residues" evidence="13">
    <location>
        <begin position="425"/>
        <end position="435"/>
    </location>
</feature>
<keyword evidence="6" id="KW-0378">Hydrolase</keyword>
<dbReference type="PROSITE" id="PS50330">
    <property type="entry name" value="UIM"/>
    <property type="match status" value="2"/>
</dbReference>
<evidence type="ECO:0000313" key="16">
    <source>
        <dbReference type="Proteomes" id="UP000559027"/>
    </source>
</evidence>
<evidence type="ECO:0000256" key="10">
    <source>
        <dbReference type="ARBA" id="ARBA00023242"/>
    </source>
</evidence>
<feature type="compositionally biased region" description="Polar residues" evidence="13">
    <location>
        <begin position="320"/>
        <end position="333"/>
    </location>
</feature>
<evidence type="ECO:0000256" key="2">
    <source>
        <dbReference type="ARBA" id="ARBA00004123"/>
    </source>
</evidence>
<dbReference type="GO" id="GO:0004843">
    <property type="term" value="F:cysteine-type deubiquitinase activity"/>
    <property type="evidence" value="ECO:0007669"/>
    <property type="project" value="UniProtKB-EC"/>
</dbReference>
<evidence type="ECO:0000256" key="1">
    <source>
        <dbReference type="ARBA" id="ARBA00000707"/>
    </source>
</evidence>
<name>A0A8H5D8H2_9AGAR</name>
<dbReference type="GO" id="GO:0016579">
    <property type="term" value="P:protein deubiquitination"/>
    <property type="evidence" value="ECO:0007669"/>
    <property type="project" value="InterPro"/>
</dbReference>
<evidence type="ECO:0000256" key="4">
    <source>
        <dbReference type="ARBA" id="ARBA00022670"/>
    </source>
</evidence>
<feature type="compositionally biased region" description="Polar residues" evidence="13">
    <location>
        <begin position="221"/>
        <end position="250"/>
    </location>
</feature>
<dbReference type="SMART" id="SM01246">
    <property type="entry name" value="Josephin"/>
    <property type="match status" value="1"/>
</dbReference>
<feature type="compositionally biased region" description="Low complexity" evidence="13">
    <location>
        <begin position="528"/>
        <end position="548"/>
    </location>
</feature>
<keyword evidence="8" id="KW-0805">Transcription regulation</keyword>
<dbReference type="InterPro" id="IPR006155">
    <property type="entry name" value="Josephin"/>
</dbReference>
<evidence type="ECO:0000256" key="11">
    <source>
        <dbReference type="PIRSR" id="PIRSR633865-1"/>
    </source>
</evidence>
<comment type="catalytic activity">
    <reaction evidence="1">
        <text>Thiol-dependent hydrolysis of ester, thioester, amide, peptide and isopeptide bonds formed by the C-terminal Gly of ubiquitin (a 76-residue protein attached to proteins as an intracellular targeting signal).</text>
        <dbReference type="EC" id="3.4.19.12"/>
    </reaction>
</comment>
<dbReference type="Pfam" id="PF02099">
    <property type="entry name" value="Josephin"/>
    <property type="match status" value="1"/>
</dbReference>
<evidence type="ECO:0000256" key="12">
    <source>
        <dbReference type="PROSITE-ProRule" id="PRU00331"/>
    </source>
</evidence>
<gene>
    <name evidence="15" type="ORF">D9756_005312</name>
</gene>
<keyword evidence="16" id="KW-1185">Reference proteome</keyword>
<dbReference type="InterPro" id="IPR033865">
    <property type="entry name" value="Ataxin-3"/>
</dbReference>
<feature type="region of interest" description="Disordered" evidence="13">
    <location>
        <begin position="221"/>
        <end position="254"/>
    </location>
</feature>
<evidence type="ECO:0000256" key="13">
    <source>
        <dbReference type="SAM" id="MobiDB-lite"/>
    </source>
</evidence>
<evidence type="ECO:0000256" key="3">
    <source>
        <dbReference type="ARBA" id="ARBA00012759"/>
    </source>
</evidence>
<keyword evidence="4" id="KW-0645">Protease</keyword>
<evidence type="ECO:0000256" key="5">
    <source>
        <dbReference type="ARBA" id="ARBA00022786"/>
    </source>
</evidence>
<keyword evidence="10" id="KW-0539">Nucleus</keyword>
<protein>
    <recommendedName>
        <fullName evidence="3">ubiquitinyl hydrolase 1</fullName>
        <ecNumber evidence="3">3.4.19.12</ecNumber>
    </recommendedName>
</protein>
<dbReference type="EMBL" id="JAACJO010000008">
    <property type="protein sequence ID" value="KAF5355119.1"/>
    <property type="molecule type" value="Genomic_DNA"/>
</dbReference>
<dbReference type="GO" id="GO:0006508">
    <property type="term" value="P:proteolysis"/>
    <property type="evidence" value="ECO:0007669"/>
    <property type="project" value="UniProtKB-KW"/>
</dbReference>
<organism evidence="15 16">
    <name type="scientific">Leucocoprinus leucothites</name>
    <dbReference type="NCBI Taxonomy" id="201217"/>
    <lineage>
        <taxon>Eukaryota</taxon>
        <taxon>Fungi</taxon>
        <taxon>Dikarya</taxon>
        <taxon>Basidiomycota</taxon>
        <taxon>Agaricomycotina</taxon>
        <taxon>Agaricomycetes</taxon>
        <taxon>Agaricomycetidae</taxon>
        <taxon>Agaricales</taxon>
        <taxon>Agaricineae</taxon>
        <taxon>Agaricaceae</taxon>
        <taxon>Leucocoprinus</taxon>
    </lineage>
</organism>
<dbReference type="OrthoDB" id="10063692at2759"/>
<keyword evidence="9" id="KW-0804">Transcription</keyword>
<evidence type="ECO:0000256" key="8">
    <source>
        <dbReference type="ARBA" id="ARBA00023015"/>
    </source>
</evidence>
<dbReference type="Gene3D" id="1.10.287.10">
    <property type="entry name" value="S15/NS1, RNA-binding"/>
    <property type="match status" value="1"/>
</dbReference>
<sequence length="568" mass="62269">MAGLEGLASIIYHEKQQSGSMLCAQHALNSLLQGPYFTAPDLSEIARKLDRLEDQYHTESRRGDSENMDDTGFFSVQVIEEALEVWGLKWVLVGFTSTAAASHIAVTSLIRWRSNAMRLYQDHPHTQLAFILNLGEHWFSLRRFGPASANIDDDPGQGHWFNLNSSLSAPEWVGKLYLGMVLQQAETEGYSVFVITQADPSQPLALPRTEADDIAATLPEPQSANLSNISNATKRVQDTSGSMRPTSGSGSRLEEPDVLDHLEGVEDEDYELQAALQASLASQEGYRSTLYDDGTVSPPTPPALASASSSRAYSNVAGGLSSTQASSQPSQLNLPGHADLDPVTASMERNRVLLQRMREQQEFAQRELWSLNELDPGQQAIQDARREERRRQEEEEDEQLRKAIEESEAIAREWEGRQKGESEENVTSLLPSSSRGVEVPMPSFNYSSSGLRNYDDEDAELQAALRASLENAPPGWHQPEIPQPPSPRDLKSQAPTTQYTPATNRKEPQDMDVDEDEEWHSVSEGSDADGTSSGNAGSSAAEKSSSPSLAEIRQARLAKFGSGGRTGG</sequence>
<feature type="compositionally biased region" description="Polar residues" evidence="13">
    <location>
        <begin position="493"/>
        <end position="503"/>
    </location>
</feature>
<proteinExistence type="predicted"/>
<comment type="caution">
    <text evidence="12">Lacks conserved residue(s) required for the propagation of feature annotation.</text>
</comment>
<evidence type="ECO:0000313" key="15">
    <source>
        <dbReference type="EMBL" id="KAF5355119.1"/>
    </source>
</evidence>
<dbReference type="PANTHER" id="PTHR14159:SF0">
    <property type="entry name" value="ATAXIN-3-RELATED"/>
    <property type="match status" value="1"/>
</dbReference>
<dbReference type="SMART" id="SM00726">
    <property type="entry name" value="UIM"/>
    <property type="match status" value="3"/>
</dbReference>
<evidence type="ECO:0000256" key="7">
    <source>
        <dbReference type="ARBA" id="ARBA00022807"/>
    </source>
</evidence>
<feature type="region of interest" description="Disordered" evidence="13">
    <location>
        <begin position="291"/>
        <end position="310"/>
    </location>
</feature>
<dbReference type="PROSITE" id="PS50957">
    <property type="entry name" value="JOSEPHIN"/>
    <property type="match status" value="1"/>
</dbReference>
<feature type="region of interest" description="Disordered" evidence="13">
    <location>
        <begin position="374"/>
        <end position="568"/>
    </location>
</feature>
<reference evidence="15 16" key="1">
    <citation type="journal article" date="2020" name="ISME J.">
        <title>Uncovering the hidden diversity of litter-decomposition mechanisms in mushroom-forming fungi.</title>
        <authorList>
            <person name="Floudas D."/>
            <person name="Bentzer J."/>
            <person name="Ahren D."/>
            <person name="Johansson T."/>
            <person name="Persson P."/>
            <person name="Tunlid A."/>
        </authorList>
    </citation>
    <scope>NUCLEOTIDE SEQUENCE [LARGE SCALE GENOMIC DNA]</scope>
    <source>
        <strain evidence="15 16">CBS 146.42</strain>
    </source>
</reference>
<feature type="active site" evidence="11">
    <location>
        <position position="164"/>
    </location>
</feature>
<keyword evidence="5" id="KW-0833">Ubl conjugation pathway</keyword>
<feature type="region of interest" description="Disordered" evidence="13">
    <location>
        <begin position="317"/>
        <end position="341"/>
    </location>
</feature>
<dbReference type="PANTHER" id="PTHR14159">
    <property type="entry name" value="ATAXIN-3-RELATED"/>
    <property type="match status" value="1"/>
</dbReference>
<evidence type="ECO:0000259" key="14">
    <source>
        <dbReference type="PROSITE" id="PS50957"/>
    </source>
</evidence>
<dbReference type="Gene3D" id="6.10.140.100">
    <property type="match status" value="1"/>
</dbReference>
<feature type="active site" description="Proton acceptor" evidence="11">
    <location>
        <position position="137"/>
    </location>
</feature>
<dbReference type="Proteomes" id="UP000559027">
    <property type="component" value="Unassembled WGS sequence"/>
</dbReference>
<keyword evidence="7" id="KW-0788">Thiol protease</keyword>
<evidence type="ECO:0000256" key="9">
    <source>
        <dbReference type="ARBA" id="ARBA00023163"/>
    </source>
</evidence>
<evidence type="ECO:0000256" key="6">
    <source>
        <dbReference type="ARBA" id="ARBA00022801"/>
    </source>
</evidence>
<dbReference type="InterPro" id="IPR003903">
    <property type="entry name" value="UIM_dom"/>
</dbReference>